<dbReference type="GO" id="GO:0004803">
    <property type="term" value="F:transposase activity"/>
    <property type="evidence" value="ECO:0007669"/>
    <property type="project" value="InterPro"/>
</dbReference>
<dbReference type="EMBL" id="SWVK01000034">
    <property type="protein sequence ID" value="NFN36820.1"/>
    <property type="molecule type" value="Genomic_DNA"/>
</dbReference>
<dbReference type="GO" id="GO:0006313">
    <property type="term" value="P:DNA transposition"/>
    <property type="evidence" value="ECO:0007669"/>
    <property type="project" value="InterPro"/>
</dbReference>
<name>A0A846JU57_CLOBO</name>
<feature type="domain" description="Tn3 transposase DDE" evidence="1">
    <location>
        <begin position="1"/>
        <end position="50"/>
    </location>
</feature>
<organism evidence="2 3">
    <name type="scientific">Clostridium botulinum</name>
    <dbReference type="NCBI Taxonomy" id="1491"/>
    <lineage>
        <taxon>Bacteria</taxon>
        <taxon>Bacillati</taxon>
        <taxon>Bacillota</taxon>
        <taxon>Clostridia</taxon>
        <taxon>Eubacteriales</taxon>
        <taxon>Clostridiaceae</taxon>
        <taxon>Clostridium</taxon>
    </lineage>
</organism>
<accession>A0A846JU57</accession>
<sequence>MKYNNLVSNAVILQNVADMTYILKELLFTKSDVAALSQYITKHIKRFGDYMIYSIDMSIPIP</sequence>
<dbReference type="InterPro" id="IPR002513">
    <property type="entry name" value="Tn3_Tnp_DDE_dom"/>
</dbReference>
<proteinExistence type="predicted"/>
<evidence type="ECO:0000313" key="3">
    <source>
        <dbReference type="Proteomes" id="UP000473681"/>
    </source>
</evidence>
<protein>
    <recommendedName>
        <fullName evidence="1">Tn3 transposase DDE domain-containing protein</fullName>
    </recommendedName>
</protein>
<dbReference type="Proteomes" id="UP000473681">
    <property type="component" value="Unassembled WGS sequence"/>
</dbReference>
<gene>
    <name evidence="2" type="ORF">FDB51_17275</name>
</gene>
<dbReference type="Pfam" id="PF01526">
    <property type="entry name" value="DDE_Tnp_Tn3"/>
    <property type="match status" value="1"/>
</dbReference>
<reference evidence="2 3" key="1">
    <citation type="submission" date="2019-04" db="EMBL/GenBank/DDBJ databases">
        <title>Genome sequencing of Clostridium botulinum Groups I-IV and Clostridium butyricum.</title>
        <authorList>
            <person name="Brunt J."/>
            <person name="Van Vliet A.H.M."/>
            <person name="Stringer S.C."/>
            <person name="Carter A.T."/>
            <person name="Peck M.W."/>
        </authorList>
    </citation>
    <scope>NUCLEOTIDE SEQUENCE [LARGE SCALE GENOMIC DNA]</scope>
    <source>
        <strain evidence="2 3">CB-K-33E</strain>
    </source>
</reference>
<dbReference type="AlphaFoldDB" id="A0A846JU57"/>
<evidence type="ECO:0000313" key="2">
    <source>
        <dbReference type="EMBL" id="NFN36820.1"/>
    </source>
</evidence>
<evidence type="ECO:0000259" key="1">
    <source>
        <dbReference type="Pfam" id="PF01526"/>
    </source>
</evidence>
<comment type="caution">
    <text evidence="2">The sequence shown here is derived from an EMBL/GenBank/DDBJ whole genome shotgun (WGS) entry which is preliminary data.</text>
</comment>